<dbReference type="InterPro" id="IPR011010">
    <property type="entry name" value="DNA_brk_join_enz"/>
</dbReference>
<evidence type="ECO:0008006" key="6">
    <source>
        <dbReference type="Google" id="ProtNLM"/>
    </source>
</evidence>
<feature type="compositionally biased region" description="Basic and acidic residues" evidence="4">
    <location>
        <begin position="70"/>
        <end position="84"/>
    </location>
</feature>
<dbReference type="InterPro" id="IPR050808">
    <property type="entry name" value="Phage_Integrase"/>
</dbReference>
<dbReference type="EMBL" id="UINC01120008">
    <property type="protein sequence ID" value="SVC94211.1"/>
    <property type="molecule type" value="Genomic_DNA"/>
</dbReference>
<evidence type="ECO:0000313" key="5">
    <source>
        <dbReference type="EMBL" id="SVC94211.1"/>
    </source>
</evidence>
<sequence>MREYPRHKTDYPGVWFIEGKTLPNKRTKTTLETEKIYYIAYRKEGGKLIEEKAGRQFSDNMTPAKASEIRALRKKGKQDSNTERRAKRKDSIVLNTNRPTIKFLFTKYIEYKGDSLKGIRTDKSRFTNHLEGSLGKLTPEEIDSFTVKRLEKSIDQKHTSGSTRNVLELLRRIINFGVKNKLCSPLDFVIELPKVESERIEVLTDEQFKGLSEAWNEYPDKHIVNLHKVIAWTGMRPSEPCSLKW</sequence>
<dbReference type="InterPro" id="IPR010998">
    <property type="entry name" value="Integrase_recombinase_N"/>
</dbReference>
<gene>
    <name evidence="5" type="ORF">METZ01_LOCUS347065</name>
</gene>
<protein>
    <recommendedName>
        <fullName evidence="6">Core-binding (CB) domain-containing protein</fullName>
    </recommendedName>
</protein>
<organism evidence="5">
    <name type="scientific">marine metagenome</name>
    <dbReference type="NCBI Taxonomy" id="408172"/>
    <lineage>
        <taxon>unclassified sequences</taxon>
        <taxon>metagenomes</taxon>
        <taxon>ecological metagenomes</taxon>
    </lineage>
</organism>
<dbReference type="Gene3D" id="1.10.150.130">
    <property type="match status" value="1"/>
</dbReference>
<reference evidence="5" key="1">
    <citation type="submission" date="2018-05" db="EMBL/GenBank/DDBJ databases">
        <authorList>
            <person name="Lanie J.A."/>
            <person name="Ng W.-L."/>
            <person name="Kazmierczak K.M."/>
            <person name="Andrzejewski T.M."/>
            <person name="Davidsen T.M."/>
            <person name="Wayne K.J."/>
            <person name="Tettelin H."/>
            <person name="Glass J.I."/>
            <person name="Rusch D."/>
            <person name="Podicherti R."/>
            <person name="Tsui H.-C.T."/>
            <person name="Winkler M.E."/>
        </authorList>
    </citation>
    <scope>NUCLEOTIDE SEQUENCE</scope>
</reference>
<dbReference type="AlphaFoldDB" id="A0A382RCC5"/>
<dbReference type="PANTHER" id="PTHR30629:SF2">
    <property type="entry name" value="PROPHAGE INTEGRASE INTS-RELATED"/>
    <property type="match status" value="1"/>
</dbReference>
<dbReference type="SUPFAM" id="SSF56349">
    <property type="entry name" value="DNA breaking-rejoining enzymes"/>
    <property type="match status" value="1"/>
</dbReference>
<dbReference type="PANTHER" id="PTHR30629">
    <property type="entry name" value="PROPHAGE INTEGRASE"/>
    <property type="match status" value="1"/>
</dbReference>
<comment type="similarity">
    <text evidence="1">Belongs to the 'phage' integrase family.</text>
</comment>
<dbReference type="GO" id="GO:0003677">
    <property type="term" value="F:DNA binding"/>
    <property type="evidence" value="ECO:0007669"/>
    <property type="project" value="UniProtKB-KW"/>
</dbReference>
<evidence type="ECO:0000256" key="2">
    <source>
        <dbReference type="ARBA" id="ARBA00022908"/>
    </source>
</evidence>
<dbReference type="GO" id="GO:0015074">
    <property type="term" value="P:DNA integration"/>
    <property type="evidence" value="ECO:0007669"/>
    <property type="project" value="UniProtKB-KW"/>
</dbReference>
<feature type="region of interest" description="Disordered" evidence="4">
    <location>
        <begin position="70"/>
        <end position="91"/>
    </location>
</feature>
<name>A0A382RCC5_9ZZZZ</name>
<evidence type="ECO:0000256" key="3">
    <source>
        <dbReference type="ARBA" id="ARBA00023125"/>
    </source>
</evidence>
<evidence type="ECO:0000256" key="4">
    <source>
        <dbReference type="SAM" id="MobiDB-lite"/>
    </source>
</evidence>
<keyword evidence="2" id="KW-0229">DNA integration</keyword>
<keyword evidence="3" id="KW-0238">DNA-binding</keyword>
<accession>A0A382RCC5</accession>
<evidence type="ECO:0000256" key="1">
    <source>
        <dbReference type="ARBA" id="ARBA00008857"/>
    </source>
</evidence>
<proteinExistence type="inferred from homology"/>
<feature type="non-terminal residue" evidence="5">
    <location>
        <position position="245"/>
    </location>
</feature>